<dbReference type="EC" id="2.7.11.1" evidence="2"/>
<dbReference type="CDD" id="cd14066">
    <property type="entry name" value="STKc_IRAK"/>
    <property type="match status" value="1"/>
</dbReference>
<dbReference type="GO" id="GO:0004674">
    <property type="term" value="F:protein serine/threonine kinase activity"/>
    <property type="evidence" value="ECO:0007669"/>
    <property type="project" value="UniProtKB-KW"/>
</dbReference>
<evidence type="ECO:0000256" key="14">
    <source>
        <dbReference type="ARBA" id="ARBA00023136"/>
    </source>
</evidence>
<dbReference type="InterPro" id="IPR003591">
    <property type="entry name" value="Leu-rich_rpt_typical-subtyp"/>
</dbReference>
<organism evidence="23">
    <name type="scientific">Noccaea caerulescens</name>
    <name type="common">Alpine penny-cress</name>
    <name type="synonym">Thlaspi caerulescens</name>
    <dbReference type="NCBI Taxonomy" id="107243"/>
    <lineage>
        <taxon>Eukaryota</taxon>
        <taxon>Viridiplantae</taxon>
        <taxon>Streptophyta</taxon>
        <taxon>Embryophyta</taxon>
        <taxon>Tracheophyta</taxon>
        <taxon>Spermatophyta</taxon>
        <taxon>Magnoliopsida</taxon>
        <taxon>eudicotyledons</taxon>
        <taxon>Gunneridae</taxon>
        <taxon>Pentapetalae</taxon>
        <taxon>rosids</taxon>
        <taxon>malvids</taxon>
        <taxon>Brassicales</taxon>
        <taxon>Brassicaceae</taxon>
        <taxon>Coluteocarpeae</taxon>
        <taxon>Noccaea</taxon>
    </lineage>
</organism>
<dbReference type="InterPro" id="IPR024788">
    <property type="entry name" value="Malectin-like_Carb-bd_dom"/>
</dbReference>
<dbReference type="InterPro" id="IPR000719">
    <property type="entry name" value="Prot_kinase_dom"/>
</dbReference>
<dbReference type="GO" id="GO:0016020">
    <property type="term" value="C:membrane"/>
    <property type="evidence" value="ECO:0007669"/>
    <property type="project" value="UniProtKB-SubCell"/>
</dbReference>
<feature type="signal peptide" evidence="21">
    <location>
        <begin position="1"/>
        <end position="24"/>
    </location>
</feature>
<evidence type="ECO:0000256" key="1">
    <source>
        <dbReference type="ARBA" id="ARBA00004167"/>
    </source>
</evidence>
<sequence length="882" mass="99152">MESPHRFLLVALIVAFSIIHRVQAQAGFISLDCGLSPNEQSPYVELETGLQYSSDSSFIQSGKTGRIDASLESKYPKSRTTLRYFPDGIRNCYNLSVLQGTNYLIRVTSNYGNYDGLNISPRFDLYIGPNFWVTIDLEKHVTGDTWEEIYHMPKSNSLNACLIKTGTSTPIISALELRSLAKGIYITELGSLKSILRSYLSESTKVIRYPNDFYDRIWVPYFESGWTKIYTTLKVDNTNGFLVPQDALIAAAIPVNASAPLSFTKDLEFPNDELYFNFHFSEVQVLQANQTREFSILWNGKVIYTPMSPEYLMVRTVYNQLPSPCEVGKCLLELKRTQKSTLPPLLNAIEVFTVIKFPQSETNEDDVLAIKNIKYFHGLERISWQGDPCVPWQFLWDGLSCEDTNVSTPPRITSLELSSSGLTGTIAPGIQNLTNLQKLDLSNNNLTGVVPEFLANMKSLLYIDLRKNKLNVSIPKSLLDRKKTRLQLFVDGDENECLSSSCVPKKKFPVTMVALAASAVVVIAVVLILIFMFRKKKRSSPAMPPMDIMSTSISGKLIETKKRRFTYSEVVEMTKNFRKALGEGGFGVVYHGYLNDSDQVAVKILSQSSSQGYKHFKAEVELLLRVHHINLVSLVGYCDERDHLALIYEYMPNGDLKDHLSGKHGEFVLKWTTRLRIAVDAALGLEYLHYGCRPSMVHRDVKSTNILLDDQFMAKIADFGLSRSFQVGDESQVSTVVAGTFGYLDPEYYRTCRLAETSDVYSFGIVLLEIITNQHVIDQSREKPHITEWVAFALNGGDITRIVDPKLHGEYNSRSVWRALELAMSCANPSSEKRPNMSQVVIDLKECITSENSMKSKNNYTGSPGFPELGSSCDTEIVPSAR</sequence>
<evidence type="ECO:0000256" key="2">
    <source>
        <dbReference type="ARBA" id="ARBA00012513"/>
    </source>
</evidence>
<dbReference type="InterPro" id="IPR001611">
    <property type="entry name" value="Leu-rich_rpt"/>
</dbReference>
<dbReference type="Gene3D" id="1.10.510.10">
    <property type="entry name" value="Transferase(Phosphotransferase) domain 1"/>
    <property type="match status" value="1"/>
</dbReference>
<evidence type="ECO:0000256" key="8">
    <source>
        <dbReference type="ARBA" id="ARBA00022729"/>
    </source>
</evidence>
<dbReference type="Pfam" id="PF12819">
    <property type="entry name" value="Malectin_like"/>
    <property type="match status" value="1"/>
</dbReference>
<dbReference type="FunFam" id="3.80.10.10:FF:000129">
    <property type="entry name" value="Leucine-rich repeat receptor-like kinase"/>
    <property type="match status" value="1"/>
</dbReference>
<keyword evidence="15 23" id="KW-0675">Receptor</keyword>
<dbReference type="PROSITE" id="PS00108">
    <property type="entry name" value="PROTEIN_KINASE_ST"/>
    <property type="match status" value="1"/>
</dbReference>
<evidence type="ECO:0000256" key="5">
    <source>
        <dbReference type="ARBA" id="ARBA00022614"/>
    </source>
</evidence>
<dbReference type="PANTHER" id="PTHR45631:SF69">
    <property type="entry name" value="LEUCINE-RICH REPEAT PROTEIN KINASE FAMILY PROTEIN"/>
    <property type="match status" value="1"/>
</dbReference>
<dbReference type="Pfam" id="PF13855">
    <property type="entry name" value="LRR_8"/>
    <property type="match status" value="1"/>
</dbReference>
<dbReference type="PROSITE" id="PS00107">
    <property type="entry name" value="PROTEIN_KINASE_ATP"/>
    <property type="match status" value="1"/>
</dbReference>
<keyword evidence="8 21" id="KW-0732">Signal</keyword>
<dbReference type="FunFam" id="3.30.200.20:FF:000394">
    <property type="entry name" value="Leucine-rich repeat receptor-like protein kinase"/>
    <property type="match status" value="1"/>
</dbReference>
<dbReference type="PANTHER" id="PTHR45631">
    <property type="entry name" value="OS07G0107800 PROTEIN-RELATED"/>
    <property type="match status" value="1"/>
</dbReference>
<dbReference type="FunFam" id="1.10.510.10:FF:000146">
    <property type="entry name" value="LRR receptor-like serine/threonine-protein kinase IOS1"/>
    <property type="match status" value="1"/>
</dbReference>
<evidence type="ECO:0000259" key="22">
    <source>
        <dbReference type="PROSITE" id="PS50011"/>
    </source>
</evidence>
<keyword evidence="10 18" id="KW-0547">Nucleotide-binding</keyword>
<evidence type="ECO:0000256" key="15">
    <source>
        <dbReference type="ARBA" id="ARBA00023170"/>
    </source>
</evidence>
<evidence type="ECO:0000256" key="20">
    <source>
        <dbReference type="SAM" id="Phobius"/>
    </source>
</evidence>
<comment type="subcellular location">
    <subcellularLocation>
        <location evidence="1">Membrane</location>
        <topology evidence="1">Single-pass membrane protein</topology>
    </subcellularLocation>
</comment>
<feature type="binding site" evidence="18">
    <location>
        <position position="603"/>
    </location>
    <ligand>
        <name>ATP</name>
        <dbReference type="ChEBI" id="CHEBI:30616"/>
    </ligand>
</feature>
<feature type="region of interest" description="Disordered" evidence="19">
    <location>
        <begin position="855"/>
        <end position="882"/>
    </location>
</feature>
<keyword evidence="5" id="KW-0433">Leucine-rich repeat</keyword>
<dbReference type="SUPFAM" id="SSF52058">
    <property type="entry name" value="L domain-like"/>
    <property type="match status" value="1"/>
</dbReference>
<dbReference type="InterPro" id="IPR011009">
    <property type="entry name" value="Kinase-like_dom_sf"/>
</dbReference>
<evidence type="ECO:0000256" key="7">
    <source>
        <dbReference type="ARBA" id="ARBA00022692"/>
    </source>
</evidence>
<evidence type="ECO:0000256" key="9">
    <source>
        <dbReference type="ARBA" id="ARBA00022737"/>
    </source>
</evidence>
<dbReference type="PROSITE" id="PS50011">
    <property type="entry name" value="PROTEIN_KINASE_DOM"/>
    <property type="match status" value="1"/>
</dbReference>
<name>A0A1J3EIW6_NOCCA</name>
<dbReference type="AlphaFoldDB" id="A0A1J3EIW6"/>
<protein>
    <recommendedName>
        <fullName evidence="2">non-specific serine/threonine protein kinase</fullName>
        <ecNumber evidence="2">2.7.11.1</ecNumber>
    </recommendedName>
</protein>
<dbReference type="InterPro" id="IPR017441">
    <property type="entry name" value="Protein_kinase_ATP_BS"/>
</dbReference>
<evidence type="ECO:0000256" key="17">
    <source>
        <dbReference type="ARBA" id="ARBA00048679"/>
    </source>
</evidence>
<gene>
    <name evidence="23" type="ORF">LC_TR7351_c0_g1_i1_g.24575</name>
</gene>
<evidence type="ECO:0000256" key="19">
    <source>
        <dbReference type="SAM" id="MobiDB-lite"/>
    </source>
</evidence>
<evidence type="ECO:0000256" key="18">
    <source>
        <dbReference type="PROSITE-ProRule" id="PRU10141"/>
    </source>
</evidence>
<dbReference type="SUPFAM" id="SSF56112">
    <property type="entry name" value="Protein kinase-like (PK-like)"/>
    <property type="match status" value="1"/>
</dbReference>
<evidence type="ECO:0000313" key="23">
    <source>
        <dbReference type="EMBL" id="JAU30088.1"/>
    </source>
</evidence>
<keyword evidence="13 20" id="KW-1133">Transmembrane helix</keyword>
<dbReference type="SMART" id="SM00369">
    <property type="entry name" value="LRR_TYP"/>
    <property type="match status" value="2"/>
</dbReference>
<reference evidence="23" key="1">
    <citation type="submission" date="2016-07" db="EMBL/GenBank/DDBJ databases">
        <title>De novo transcriptome assembly of four accessions of the metal hyperaccumulator plant Noccaea caerulescens.</title>
        <authorList>
            <person name="Blande D."/>
            <person name="Halimaa P."/>
            <person name="Tervahauta A.I."/>
            <person name="Aarts M.G."/>
            <person name="Karenlampi S.O."/>
        </authorList>
    </citation>
    <scope>NUCLEOTIDE SEQUENCE</scope>
</reference>
<evidence type="ECO:0000256" key="12">
    <source>
        <dbReference type="ARBA" id="ARBA00022840"/>
    </source>
</evidence>
<keyword evidence="7 20" id="KW-0812">Transmembrane</keyword>
<dbReference type="EMBL" id="GEVK01022744">
    <property type="protein sequence ID" value="JAU30088.1"/>
    <property type="molecule type" value="Transcribed_RNA"/>
</dbReference>
<dbReference type="Gene3D" id="3.80.10.10">
    <property type="entry name" value="Ribonuclease Inhibitor"/>
    <property type="match status" value="1"/>
</dbReference>
<dbReference type="GO" id="GO:0005524">
    <property type="term" value="F:ATP binding"/>
    <property type="evidence" value="ECO:0007669"/>
    <property type="project" value="UniProtKB-UniRule"/>
</dbReference>
<evidence type="ECO:0000256" key="16">
    <source>
        <dbReference type="ARBA" id="ARBA00047899"/>
    </source>
</evidence>
<dbReference type="PROSITE" id="PS51450">
    <property type="entry name" value="LRR"/>
    <property type="match status" value="1"/>
</dbReference>
<feature type="domain" description="Protein kinase" evidence="22">
    <location>
        <begin position="575"/>
        <end position="848"/>
    </location>
</feature>
<accession>A0A1J3EIW6</accession>
<keyword evidence="4" id="KW-0597">Phosphoprotein</keyword>
<dbReference type="InterPro" id="IPR008271">
    <property type="entry name" value="Ser/Thr_kinase_AS"/>
</dbReference>
<keyword evidence="14 20" id="KW-0472">Membrane</keyword>
<feature type="transmembrane region" description="Helical" evidence="20">
    <location>
        <begin position="508"/>
        <end position="533"/>
    </location>
</feature>
<evidence type="ECO:0000256" key="10">
    <source>
        <dbReference type="ARBA" id="ARBA00022741"/>
    </source>
</evidence>
<evidence type="ECO:0000256" key="6">
    <source>
        <dbReference type="ARBA" id="ARBA00022679"/>
    </source>
</evidence>
<dbReference type="InterPro" id="IPR001245">
    <property type="entry name" value="Ser-Thr/Tyr_kinase_cat_dom"/>
</dbReference>
<comment type="catalytic activity">
    <reaction evidence="17">
        <text>L-seryl-[protein] + ATP = O-phospho-L-seryl-[protein] + ADP + H(+)</text>
        <dbReference type="Rhea" id="RHEA:17989"/>
        <dbReference type="Rhea" id="RHEA-COMP:9863"/>
        <dbReference type="Rhea" id="RHEA-COMP:11604"/>
        <dbReference type="ChEBI" id="CHEBI:15378"/>
        <dbReference type="ChEBI" id="CHEBI:29999"/>
        <dbReference type="ChEBI" id="CHEBI:30616"/>
        <dbReference type="ChEBI" id="CHEBI:83421"/>
        <dbReference type="ChEBI" id="CHEBI:456216"/>
        <dbReference type="EC" id="2.7.11.1"/>
    </reaction>
</comment>
<feature type="chain" id="PRO_5009620962" description="non-specific serine/threonine protein kinase" evidence="21">
    <location>
        <begin position="25"/>
        <end position="882"/>
    </location>
</feature>
<evidence type="ECO:0000256" key="3">
    <source>
        <dbReference type="ARBA" id="ARBA00022527"/>
    </source>
</evidence>
<dbReference type="Pfam" id="PF07714">
    <property type="entry name" value="PK_Tyr_Ser-Thr"/>
    <property type="match status" value="1"/>
</dbReference>
<dbReference type="SMART" id="SM00220">
    <property type="entry name" value="S_TKc"/>
    <property type="match status" value="1"/>
</dbReference>
<comment type="catalytic activity">
    <reaction evidence="16">
        <text>L-threonyl-[protein] + ATP = O-phospho-L-threonyl-[protein] + ADP + H(+)</text>
        <dbReference type="Rhea" id="RHEA:46608"/>
        <dbReference type="Rhea" id="RHEA-COMP:11060"/>
        <dbReference type="Rhea" id="RHEA-COMP:11605"/>
        <dbReference type="ChEBI" id="CHEBI:15378"/>
        <dbReference type="ChEBI" id="CHEBI:30013"/>
        <dbReference type="ChEBI" id="CHEBI:30616"/>
        <dbReference type="ChEBI" id="CHEBI:61977"/>
        <dbReference type="ChEBI" id="CHEBI:456216"/>
        <dbReference type="EC" id="2.7.11.1"/>
    </reaction>
</comment>
<keyword evidence="11 23" id="KW-0418">Kinase</keyword>
<keyword evidence="3" id="KW-0723">Serine/threonine-protein kinase</keyword>
<dbReference type="InterPro" id="IPR032675">
    <property type="entry name" value="LRR_dom_sf"/>
</dbReference>
<proteinExistence type="predicted"/>
<evidence type="ECO:0000256" key="11">
    <source>
        <dbReference type="ARBA" id="ARBA00022777"/>
    </source>
</evidence>
<keyword evidence="6" id="KW-0808">Transferase</keyword>
<evidence type="ECO:0000256" key="21">
    <source>
        <dbReference type="SAM" id="SignalP"/>
    </source>
</evidence>
<evidence type="ECO:0000256" key="4">
    <source>
        <dbReference type="ARBA" id="ARBA00022553"/>
    </source>
</evidence>
<keyword evidence="12 18" id="KW-0067">ATP-binding</keyword>
<keyword evidence="9" id="KW-0677">Repeat</keyword>
<evidence type="ECO:0000256" key="13">
    <source>
        <dbReference type="ARBA" id="ARBA00022989"/>
    </source>
</evidence>
<dbReference type="Gene3D" id="3.30.200.20">
    <property type="entry name" value="Phosphorylase Kinase, domain 1"/>
    <property type="match status" value="1"/>
</dbReference>